<reference evidence="1 2" key="1">
    <citation type="submission" date="2016-10" db="EMBL/GenBank/DDBJ databases">
        <authorList>
            <person name="de Groot N.N."/>
        </authorList>
    </citation>
    <scope>NUCLEOTIDE SEQUENCE [LARGE SCALE GENOMIC DNA]</scope>
    <source>
        <strain evidence="1 2">CGMCC 4.2026</strain>
    </source>
</reference>
<organism evidence="1 2">
    <name type="scientific">Actinacidiphila rubida</name>
    <dbReference type="NCBI Taxonomy" id="310780"/>
    <lineage>
        <taxon>Bacteria</taxon>
        <taxon>Bacillati</taxon>
        <taxon>Actinomycetota</taxon>
        <taxon>Actinomycetes</taxon>
        <taxon>Kitasatosporales</taxon>
        <taxon>Streptomycetaceae</taxon>
        <taxon>Actinacidiphila</taxon>
    </lineage>
</organism>
<sequence length="222" mass="24236">MSILYRLCEPFPDAPSALSRARAIMRDLADWKGVAWPQLELVDTAEQYAHAIRTFGAALAAWDPDLPGFGPVRDELRRRGVAFDWKELSGLFLANMQLRPDLADLWPLPEGLTLSLNTTPPFGGPDSESEDACTEEELDRMVAVLGPLTMDVSWGCGWRGLPDDKGCGVKLCLNSVQAEQHTEPAPGEFGVWVSLGSRVAWSPAGETWLRDSGLSLGTLRTG</sequence>
<keyword evidence="2" id="KW-1185">Reference proteome</keyword>
<dbReference type="AlphaFoldDB" id="A0A1H8NHX7"/>
<accession>A0A1H8NHX7</accession>
<proteinExistence type="predicted"/>
<dbReference type="RefSeq" id="WP_245791581.1">
    <property type="nucleotide sequence ID" value="NZ_FODD01000022.1"/>
</dbReference>
<gene>
    <name evidence="1" type="ORF">SAMN05216267_102269</name>
</gene>
<name>A0A1H8NHX7_9ACTN</name>
<evidence type="ECO:0000313" key="1">
    <source>
        <dbReference type="EMBL" id="SEO29204.1"/>
    </source>
</evidence>
<dbReference type="Proteomes" id="UP000181951">
    <property type="component" value="Unassembled WGS sequence"/>
</dbReference>
<evidence type="ECO:0000313" key="2">
    <source>
        <dbReference type="Proteomes" id="UP000181951"/>
    </source>
</evidence>
<protein>
    <submittedName>
        <fullName evidence="1">Uncharacterized protein</fullName>
    </submittedName>
</protein>
<dbReference type="EMBL" id="FODD01000022">
    <property type="protein sequence ID" value="SEO29204.1"/>
    <property type="molecule type" value="Genomic_DNA"/>
</dbReference>